<feature type="transmembrane region" description="Helical" evidence="1">
    <location>
        <begin position="126"/>
        <end position="148"/>
    </location>
</feature>
<keyword evidence="1" id="KW-0472">Membrane</keyword>
<protein>
    <submittedName>
        <fullName evidence="2">Cellobiose PTS family porter IIA component</fullName>
    </submittedName>
</protein>
<proteinExistence type="predicted"/>
<feature type="transmembrane region" description="Helical" evidence="1">
    <location>
        <begin position="93"/>
        <end position="114"/>
    </location>
</feature>
<dbReference type="STRING" id="1423748.FC37_GL000636"/>
<dbReference type="AlphaFoldDB" id="A0A0R1NG35"/>
<dbReference type="PATRIC" id="fig|1423748.3.peg.668"/>
<evidence type="ECO:0000256" key="1">
    <source>
        <dbReference type="SAM" id="Phobius"/>
    </source>
</evidence>
<keyword evidence="1" id="KW-1133">Transmembrane helix</keyword>
<reference evidence="2 3" key="1">
    <citation type="journal article" date="2015" name="Genome Announc.">
        <title>Expanding the biotechnology potential of lactobacilli through comparative genomics of 213 strains and associated genera.</title>
        <authorList>
            <person name="Sun Z."/>
            <person name="Harris H.M."/>
            <person name="McCann A."/>
            <person name="Guo C."/>
            <person name="Argimon S."/>
            <person name="Zhang W."/>
            <person name="Yang X."/>
            <person name="Jeffery I.B."/>
            <person name="Cooney J.C."/>
            <person name="Kagawa T.F."/>
            <person name="Liu W."/>
            <person name="Song Y."/>
            <person name="Salvetti E."/>
            <person name="Wrobel A."/>
            <person name="Rasinkangas P."/>
            <person name="Parkhill J."/>
            <person name="Rea M.C."/>
            <person name="O'Sullivan O."/>
            <person name="Ritari J."/>
            <person name="Douillard F.P."/>
            <person name="Paul Ross R."/>
            <person name="Yang R."/>
            <person name="Briner A.E."/>
            <person name="Felis G.E."/>
            <person name="de Vos W.M."/>
            <person name="Barrangou R."/>
            <person name="Klaenhammer T.R."/>
            <person name="Caufield P.W."/>
            <person name="Cui Y."/>
            <person name="Zhang H."/>
            <person name="O'Toole P.W."/>
        </authorList>
    </citation>
    <scope>NUCLEOTIDE SEQUENCE [LARGE SCALE GENOMIC DNA]</scope>
    <source>
        <strain evidence="2 3">DSM 10532</strain>
    </source>
</reference>
<keyword evidence="1" id="KW-0812">Transmembrane</keyword>
<organism evidence="2 3">
    <name type="scientific">Lactobacillus gallinarum DSM 10532 = JCM 2011</name>
    <dbReference type="NCBI Taxonomy" id="1423748"/>
    <lineage>
        <taxon>Bacteria</taxon>
        <taxon>Bacillati</taxon>
        <taxon>Bacillota</taxon>
        <taxon>Bacilli</taxon>
        <taxon>Lactobacillales</taxon>
        <taxon>Lactobacillaceae</taxon>
        <taxon>Lactobacillus</taxon>
    </lineage>
</organism>
<dbReference type="RefSeq" id="WP_025006147.1">
    <property type="nucleotide sequence ID" value="NZ_AZEL01000083.1"/>
</dbReference>
<accession>A0A0R1NG35</accession>
<feature type="transmembrane region" description="Helical" evidence="1">
    <location>
        <begin position="56"/>
        <end position="72"/>
    </location>
</feature>
<comment type="caution">
    <text evidence="2">The sequence shown here is derived from an EMBL/GenBank/DDBJ whole genome shotgun (WGS) entry which is preliminary data.</text>
</comment>
<name>A0A0R1NG35_9LACO</name>
<feature type="transmembrane region" description="Helical" evidence="1">
    <location>
        <begin position="31"/>
        <end position="50"/>
    </location>
</feature>
<dbReference type="OrthoDB" id="3183957at2"/>
<dbReference type="eggNOG" id="ENOG5032WCE">
    <property type="taxonomic scope" value="Bacteria"/>
</dbReference>
<evidence type="ECO:0000313" key="2">
    <source>
        <dbReference type="EMBL" id="KRL19263.1"/>
    </source>
</evidence>
<dbReference type="EMBL" id="AZEL01000083">
    <property type="protein sequence ID" value="KRL19263.1"/>
    <property type="molecule type" value="Genomic_DNA"/>
</dbReference>
<dbReference type="Proteomes" id="UP000051311">
    <property type="component" value="Unassembled WGS sequence"/>
</dbReference>
<evidence type="ECO:0000313" key="3">
    <source>
        <dbReference type="Proteomes" id="UP000051311"/>
    </source>
</evidence>
<gene>
    <name evidence="2" type="ORF">FC37_GL000636</name>
</gene>
<sequence length="170" mass="20297">MNQKEVEREKAEVAKTKHRESIKYMYFSRYLMIRYIVTIFLFCNLMWFIISAYYGSRFGIFAALIMGVYSAVASFEQLSKMHNRKRDIPITRIYLYVQMIVNALLTIGLFTPLKKMIFPFVINNDILYFMAAFLLIGIVLAALCEFRIHQILNDKDRYYRVIEVFKKHQQ</sequence>